<comment type="caution">
    <text evidence="9">The sequence shown here is derived from an EMBL/GenBank/DDBJ whole genome shotgun (WGS) entry which is preliminary data.</text>
</comment>
<feature type="domain" description="SSD" evidence="8">
    <location>
        <begin position="208"/>
        <end position="337"/>
    </location>
</feature>
<feature type="region of interest" description="Disordered" evidence="6">
    <location>
        <begin position="727"/>
        <end position="761"/>
    </location>
</feature>
<feature type="transmembrane region" description="Helical" evidence="7">
    <location>
        <begin position="674"/>
        <end position="699"/>
    </location>
</feature>
<proteinExistence type="predicted"/>
<comment type="subcellular location">
    <subcellularLocation>
        <location evidence="1">Cell membrane</location>
        <topology evidence="1">Multi-pass membrane protein</topology>
    </subcellularLocation>
</comment>
<feature type="transmembrane region" description="Helical" evidence="7">
    <location>
        <begin position="594"/>
        <end position="619"/>
    </location>
</feature>
<dbReference type="RefSeq" id="WP_166284546.1">
    <property type="nucleotide sequence ID" value="NZ_JAANNP010000088.1"/>
</dbReference>
<organism evidence="9 10">
    <name type="scientific">Motilibacter deserti</name>
    <dbReference type="NCBI Taxonomy" id="2714956"/>
    <lineage>
        <taxon>Bacteria</taxon>
        <taxon>Bacillati</taxon>
        <taxon>Actinomycetota</taxon>
        <taxon>Actinomycetes</taxon>
        <taxon>Motilibacterales</taxon>
        <taxon>Motilibacteraceae</taxon>
        <taxon>Motilibacter</taxon>
    </lineage>
</organism>
<dbReference type="Gene3D" id="1.20.1640.10">
    <property type="entry name" value="Multidrug efflux transporter AcrB transmembrane domain"/>
    <property type="match status" value="2"/>
</dbReference>
<feature type="transmembrane region" description="Helical" evidence="7">
    <location>
        <begin position="640"/>
        <end position="662"/>
    </location>
</feature>
<evidence type="ECO:0000256" key="1">
    <source>
        <dbReference type="ARBA" id="ARBA00004651"/>
    </source>
</evidence>
<evidence type="ECO:0000256" key="2">
    <source>
        <dbReference type="ARBA" id="ARBA00022475"/>
    </source>
</evidence>
<feature type="transmembrane region" description="Helical" evidence="7">
    <location>
        <begin position="561"/>
        <end position="582"/>
    </location>
</feature>
<dbReference type="InterPro" id="IPR004869">
    <property type="entry name" value="MMPL_dom"/>
</dbReference>
<feature type="transmembrane region" description="Helical" evidence="7">
    <location>
        <begin position="309"/>
        <end position="338"/>
    </location>
</feature>
<feature type="transmembrane region" description="Helical" evidence="7">
    <location>
        <begin position="533"/>
        <end position="554"/>
    </location>
</feature>
<feature type="transmembrane region" description="Helical" evidence="7">
    <location>
        <begin position="189"/>
        <end position="222"/>
    </location>
</feature>
<keyword evidence="3 7" id="KW-0812">Transmembrane</keyword>
<dbReference type="EMBL" id="JAANNP010000088">
    <property type="protein sequence ID" value="NHC16071.1"/>
    <property type="molecule type" value="Genomic_DNA"/>
</dbReference>
<keyword evidence="10" id="KW-1185">Reference proteome</keyword>
<feature type="transmembrane region" description="Helical" evidence="7">
    <location>
        <begin position="242"/>
        <end position="259"/>
    </location>
</feature>
<evidence type="ECO:0000256" key="4">
    <source>
        <dbReference type="ARBA" id="ARBA00022989"/>
    </source>
</evidence>
<feature type="transmembrane region" description="Helical" evidence="7">
    <location>
        <begin position="20"/>
        <end position="43"/>
    </location>
</feature>
<evidence type="ECO:0000313" key="10">
    <source>
        <dbReference type="Proteomes" id="UP000800981"/>
    </source>
</evidence>
<keyword evidence="2" id="KW-1003">Cell membrane</keyword>
<dbReference type="PANTHER" id="PTHR33406:SF13">
    <property type="entry name" value="MEMBRANE PROTEIN YDFJ"/>
    <property type="match status" value="1"/>
</dbReference>
<evidence type="ECO:0000259" key="8">
    <source>
        <dbReference type="PROSITE" id="PS50156"/>
    </source>
</evidence>
<dbReference type="Pfam" id="PF03176">
    <property type="entry name" value="MMPL"/>
    <property type="match status" value="2"/>
</dbReference>
<gene>
    <name evidence="9" type="ORF">G9H71_19995</name>
</gene>
<dbReference type="InterPro" id="IPR050545">
    <property type="entry name" value="Mycobact_MmpL"/>
</dbReference>
<evidence type="ECO:0000256" key="6">
    <source>
        <dbReference type="SAM" id="MobiDB-lite"/>
    </source>
</evidence>
<feature type="compositionally biased region" description="Basic and acidic residues" evidence="6">
    <location>
        <begin position="750"/>
        <end position="761"/>
    </location>
</feature>
<dbReference type="PANTHER" id="PTHR33406">
    <property type="entry name" value="MEMBRANE PROTEIN MJ1562-RELATED"/>
    <property type="match status" value="1"/>
</dbReference>
<dbReference type="Proteomes" id="UP000800981">
    <property type="component" value="Unassembled WGS sequence"/>
</dbReference>
<evidence type="ECO:0000256" key="3">
    <source>
        <dbReference type="ARBA" id="ARBA00022692"/>
    </source>
</evidence>
<dbReference type="InterPro" id="IPR000731">
    <property type="entry name" value="SSD"/>
</dbReference>
<feature type="transmembrane region" description="Helical" evidence="7">
    <location>
        <begin position="372"/>
        <end position="390"/>
    </location>
</feature>
<evidence type="ECO:0000256" key="7">
    <source>
        <dbReference type="SAM" id="Phobius"/>
    </source>
</evidence>
<evidence type="ECO:0000256" key="5">
    <source>
        <dbReference type="ARBA" id="ARBA00023136"/>
    </source>
</evidence>
<dbReference type="PROSITE" id="PS50156">
    <property type="entry name" value="SSD"/>
    <property type="match status" value="1"/>
</dbReference>
<evidence type="ECO:0000313" key="9">
    <source>
        <dbReference type="EMBL" id="NHC16071.1"/>
    </source>
</evidence>
<sequence length="761" mass="78853">MTPRPRGTARAAGWSAAHPWRALTAWILFAVVAVLAGGAVGTVQLTSADRTSGDSAKAERALAEHFDAHAAEYVLVDSDRLTVRDAAFRAAVEDVVDRLAASGLTQQLRSPLESDGAGQVSADARAALVTYEIRGDSDTAPDRIDPVLEAIAAAADAHPQLRIAGTGDATMALALEETAGKDFARAETLAIPVTLVVLLIAFGALVAALLPVLLSLTAIAAASGLLALASHLSGVESTASSIMLLIGLAVGVDYCLFYVRREREERAAGASREQALAVAARTSGRAVVVSGVTVLVAMAGMFLTGNAVFFGIATATMLVVATAVLGSVTVLPALLALLGDRVDRGRVPFLRRRRVGPRGTPRLLTAVLRRPVVAAVASAGLLVVLALPALSLRVATPGIDDVPHDIAALQAYDRIQTAFPGSGSPAVVVVTAPDVTAPATAAGIEDLRQRALASGQMDEPIDVQLNSARTAALVRVPLSGSGSDAASQSALRTLRQDVVPGALGDVPGVQAHVTGPTATGADFNDLLRARTPWVFGFVLALAFVVLLASFRSVVVAVKAIVLNLLSVAAAYGAVVAAFQWGWGERALGFTSTGAIASWLPLFLFVILFGLSMDYHVLILSRIRENVDRGSGTTEAVIRGVGSASSVVTVASVVMVAVFAVFVTLSQVSMKELGFGLAVAVALDATVVRCVLLPATMLLLGERNWYLPRWLTWLPDISHADAAEPLPAERPVVPSQPAARSGTMGATVPVAEERPAEPASRR</sequence>
<feature type="transmembrane region" description="Helical" evidence="7">
    <location>
        <begin position="286"/>
        <end position="303"/>
    </location>
</feature>
<protein>
    <submittedName>
        <fullName evidence="9">MMPL family transporter</fullName>
    </submittedName>
</protein>
<reference evidence="9 10" key="1">
    <citation type="submission" date="2020-03" db="EMBL/GenBank/DDBJ databases">
        <title>Two novel Motilibacter sp.</title>
        <authorList>
            <person name="Liu S."/>
        </authorList>
    </citation>
    <scope>NUCLEOTIDE SEQUENCE [LARGE SCALE GENOMIC DNA]</scope>
    <source>
        <strain evidence="9 10">E257</strain>
    </source>
</reference>
<name>A0ABX0H148_9ACTN</name>
<keyword evidence="5 7" id="KW-0472">Membrane</keyword>
<dbReference type="SUPFAM" id="SSF82866">
    <property type="entry name" value="Multidrug efflux transporter AcrB transmembrane domain"/>
    <property type="match status" value="2"/>
</dbReference>
<accession>A0ABX0H148</accession>
<keyword evidence="4 7" id="KW-1133">Transmembrane helix</keyword>